<feature type="compositionally biased region" description="Basic and acidic residues" evidence="1">
    <location>
        <begin position="130"/>
        <end position="145"/>
    </location>
</feature>
<evidence type="ECO:0000313" key="2">
    <source>
        <dbReference type="EMBL" id="MCS3864641.1"/>
    </source>
</evidence>
<sequence>MSSLKNRSGRESNGRADGDPSTQHPAPSDLPAPPNECVFLSLREAADLHDVSHSYLSRRVRNGKPAKGYDLRPYALFKENGSHPPEEKTIFGFAFPPGYTPAHSTVDGQDRSSKNGANGAEAPLPPPELRWQESGKAHGGPKDESPSPTTEVEDDITEMKDELADLKETVSEVNQALRATRQDVSEEQDRRAHLDDTLTKALEELLRWKRIEEKRQARLEEDHNEVRETLYQVRKQLRKESEALFAHFDHLHNGIDNLRKWVDTVADTTVEDLKADREEAFRELSDELTEKIEEPLQTLLALHQDDSVENVWPTTGGLAAVLLATRLIDERQIATLIDSAGRVLAENLAPEEPDQAALEPGARTQGGDETSP</sequence>
<feature type="compositionally biased region" description="Basic and acidic residues" evidence="1">
    <location>
        <begin position="80"/>
        <end position="89"/>
    </location>
</feature>
<dbReference type="EMBL" id="JANTYZ010000002">
    <property type="protein sequence ID" value="MCS3864641.1"/>
    <property type="molecule type" value="Genomic_DNA"/>
</dbReference>
<dbReference type="Proteomes" id="UP001155034">
    <property type="component" value="Unassembled WGS sequence"/>
</dbReference>
<comment type="caution">
    <text evidence="2">The sequence shown here is derived from an EMBL/GenBank/DDBJ whole genome shotgun (WGS) entry which is preliminary data.</text>
</comment>
<evidence type="ECO:0000256" key="1">
    <source>
        <dbReference type="SAM" id="MobiDB-lite"/>
    </source>
</evidence>
<organism evidence="2 3">
    <name type="scientific">Salinibacter ruber</name>
    <dbReference type="NCBI Taxonomy" id="146919"/>
    <lineage>
        <taxon>Bacteria</taxon>
        <taxon>Pseudomonadati</taxon>
        <taxon>Rhodothermota</taxon>
        <taxon>Rhodothermia</taxon>
        <taxon>Rhodothermales</taxon>
        <taxon>Salinibacteraceae</taxon>
        <taxon>Salinibacter</taxon>
    </lineage>
</organism>
<feature type="compositionally biased region" description="Basic and acidic residues" evidence="1">
    <location>
        <begin position="8"/>
        <end position="18"/>
    </location>
</feature>
<proteinExistence type="predicted"/>
<feature type="region of interest" description="Disordered" evidence="1">
    <location>
        <begin position="78"/>
        <end position="154"/>
    </location>
</feature>
<feature type="region of interest" description="Disordered" evidence="1">
    <location>
        <begin position="1"/>
        <end position="36"/>
    </location>
</feature>
<reference evidence="2" key="1">
    <citation type="submission" date="2022-08" db="EMBL/GenBank/DDBJ databases">
        <title>Genomic Encyclopedia of Type Strains, Phase V (KMG-V): Genome sequencing to study the core and pangenomes of soil and plant-associated prokaryotes.</title>
        <authorList>
            <person name="Whitman W."/>
        </authorList>
    </citation>
    <scope>NUCLEOTIDE SEQUENCE</scope>
    <source>
        <strain evidence="2">SP2016B</strain>
    </source>
</reference>
<dbReference type="AlphaFoldDB" id="A0A9X2RBG2"/>
<name>A0A9X2RBG2_9BACT</name>
<protein>
    <submittedName>
        <fullName evidence="2">Uncharacterized protein</fullName>
    </submittedName>
</protein>
<gene>
    <name evidence="2" type="ORF">GGP82_001187</name>
</gene>
<accession>A0A9X2RBG2</accession>
<evidence type="ECO:0000313" key="3">
    <source>
        <dbReference type="Proteomes" id="UP001155034"/>
    </source>
</evidence>
<feature type="region of interest" description="Disordered" evidence="1">
    <location>
        <begin position="349"/>
        <end position="372"/>
    </location>
</feature>